<name>A0A3S4JNB1_CITKO</name>
<sequence>MDALVFSSRVDNYPLILCEALSIGVPVIATHSDAAQEVLAKSGGRTFSEDEVLNLVQMSKSDIAQAVFGASLEAFCERSRTAYSGQQMLEEYVSFYQNL</sequence>
<evidence type="ECO:0000313" key="2">
    <source>
        <dbReference type="Proteomes" id="UP000270272"/>
    </source>
</evidence>
<evidence type="ECO:0000313" key="1">
    <source>
        <dbReference type="EMBL" id="VEB85898.1"/>
    </source>
</evidence>
<proteinExistence type="predicted"/>
<accession>A0A3S4JNB1</accession>
<dbReference type="GO" id="GO:0016740">
    <property type="term" value="F:transferase activity"/>
    <property type="evidence" value="ECO:0007669"/>
    <property type="project" value="UniProtKB-KW"/>
</dbReference>
<dbReference type="Proteomes" id="UP000270272">
    <property type="component" value="Chromosome"/>
</dbReference>
<keyword evidence="1" id="KW-0808">Transferase</keyword>
<dbReference type="EMBL" id="LR134204">
    <property type="protein sequence ID" value="VEB85898.1"/>
    <property type="molecule type" value="Genomic_DNA"/>
</dbReference>
<protein>
    <submittedName>
        <fullName evidence="1">Putative glycosyl transferase</fullName>
    </submittedName>
</protein>
<reference evidence="1 2" key="1">
    <citation type="submission" date="2018-12" db="EMBL/GenBank/DDBJ databases">
        <authorList>
            <consortium name="Pathogen Informatics"/>
        </authorList>
    </citation>
    <scope>NUCLEOTIDE SEQUENCE [LARGE SCALE GENOMIC DNA]</scope>
    <source>
        <strain evidence="1 2">NCTC11075</strain>
    </source>
</reference>
<dbReference type="Gene3D" id="3.40.50.2000">
    <property type="entry name" value="Glycogen Phosphorylase B"/>
    <property type="match status" value="1"/>
</dbReference>
<gene>
    <name evidence="1" type="ORF">NCTC11075_00940</name>
</gene>
<dbReference type="SUPFAM" id="SSF53756">
    <property type="entry name" value="UDP-Glycosyltransferase/glycogen phosphorylase"/>
    <property type="match status" value="1"/>
</dbReference>
<organism evidence="1 2">
    <name type="scientific">Citrobacter koseri</name>
    <name type="common">Citrobacter diversus</name>
    <dbReference type="NCBI Taxonomy" id="545"/>
    <lineage>
        <taxon>Bacteria</taxon>
        <taxon>Pseudomonadati</taxon>
        <taxon>Pseudomonadota</taxon>
        <taxon>Gammaproteobacteria</taxon>
        <taxon>Enterobacterales</taxon>
        <taxon>Enterobacteriaceae</taxon>
        <taxon>Citrobacter</taxon>
    </lineage>
</organism>
<dbReference type="AlphaFoldDB" id="A0A3S4JNB1"/>